<feature type="transmembrane region" description="Helical" evidence="7">
    <location>
        <begin position="355"/>
        <end position="373"/>
    </location>
</feature>
<comment type="subcellular location">
    <subcellularLocation>
        <location evidence="1">Cell membrane</location>
        <topology evidence="1">Multi-pass membrane protein</topology>
    </subcellularLocation>
</comment>
<dbReference type="PANTHER" id="PTHR30250:SF10">
    <property type="entry name" value="LIPOPOLYSACCHARIDE BIOSYNTHESIS PROTEIN WZXC"/>
    <property type="match status" value="1"/>
</dbReference>
<dbReference type="Pfam" id="PF13440">
    <property type="entry name" value="Polysacc_synt_3"/>
    <property type="match status" value="1"/>
</dbReference>
<dbReference type="STRING" id="85643.Tmz1t_3244"/>
<organism evidence="8 10">
    <name type="scientific">Thauera aminoaromatica</name>
    <dbReference type="NCBI Taxonomy" id="164330"/>
    <lineage>
        <taxon>Bacteria</taxon>
        <taxon>Pseudomonadati</taxon>
        <taxon>Pseudomonadota</taxon>
        <taxon>Betaproteobacteria</taxon>
        <taxon>Rhodocyclales</taxon>
        <taxon>Zoogloeaceae</taxon>
        <taxon>Thauera</taxon>
    </lineage>
</organism>
<accession>A0A5C7T9S6</accession>
<dbReference type="InterPro" id="IPR050833">
    <property type="entry name" value="Poly_Biosynth_Transport"/>
</dbReference>
<keyword evidence="6 7" id="KW-0472">Membrane</keyword>
<feature type="transmembrane region" description="Helical" evidence="7">
    <location>
        <begin position="379"/>
        <end position="399"/>
    </location>
</feature>
<comment type="similarity">
    <text evidence="2">Belongs to the polysaccharide synthase family.</text>
</comment>
<evidence type="ECO:0000313" key="10">
    <source>
        <dbReference type="Proteomes" id="UP000002186"/>
    </source>
</evidence>
<dbReference type="RefSeq" id="WP_004324858.1">
    <property type="nucleotide sequence ID" value="NC_011662.2"/>
</dbReference>
<feature type="transmembrane region" description="Helical" evidence="7">
    <location>
        <begin position="283"/>
        <end position="305"/>
    </location>
</feature>
<dbReference type="Proteomes" id="UP000002186">
    <property type="component" value="Chromosome"/>
</dbReference>
<dbReference type="CDD" id="cd13127">
    <property type="entry name" value="MATE_tuaB_like"/>
    <property type="match status" value="1"/>
</dbReference>
<evidence type="ECO:0000256" key="3">
    <source>
        <dbReference type="ARBA" id="ARBA00022475"/>
    </source>
</evidence>
<reference evidence="9 11" key="3">
    <citation type="submission" date="2018-09" db="EMBL/GenBank/DDBJ databases">
        <title>Metagenome Assembled Genomes from an Advanced Water Purification Facility.</title>
        <authorList>
            <person name="Stamps B.W."/>
            <person name="Spear J.R."/>
        </authorList>
    </citation>
    <scope>NUCLEOTIDE SEQUENCE [LARGE SCALE GENOMIC DNA]</scope>
    <source>
        <strain evidence="9">Bin_27_1</strain>
    </source>
</reference>
<feature type="transmembrane region" description="Helical" evidence="7">
    <location>
        <begin position="12"/>
        <end position="37"/>
    </location>
</feature>
<proteinExistence type="inferred from homology"/>
<dbReference type="AlphaFoldDB" id="C4KBV8"/>
<gene>
    <name evidence="8" type="ordered locus">Tmz1t_3244</name>
    <name evidence="9" type="ORF">E6Q80_01690</name>
</gene>
<dbReference type="EMBL" id="CP001281">
    <property type="protein sequence ID" value="ACR01839.1"/>
    <property type="molecule type" value="Genomic_DNA"/>
</dbReference>
<protein>
    <submittedName>
        <fullName evidence="8 9">Polysaccharide biosynthesis protein</fullName>
    </submittedName>
</protein>
<feature type="transmembrane region" description="Helical" evidence="7">
    <location>
        <begin position="79"/>
        <end position="103"/>
    </location>
</feature>
<accession>C4KBV8</accession>
<evidence type="ECO:0000313" key="8">
    <source>
        <dbReference type="EMBL" id="ACR01839.1"/>
    </source>
</evidence>
<dbReference type="Proteomes" id="UP000321192">
    <property type="component" value="Unassembled WGS sequence"/>
</dbReference>
<feature type="transmembrane region" description="Helical" evidence="7">
    <location>
        <begin position="325"/>
        <end position="348"/>
    </location>
</feature>
<dbReference type="OrthoDB" id="8538786at2"/>
<dbReference type="GO" id="GO:0005886">
    <property type="term" value="C:plasma membrane"/>
    <property type="evidence" value="ECO:0007669"/>
    <property type="project" value="UniProtKB-SubCell"/>
</dbReference>
<evidence type="ECO:0000256" key="6">
    <source>
        <dbReference type="ARBA" id="ARBA00023136"/>
    </source>
</evidence>
<keyword evidence="3" id="KW-1003">Cell membrane</keyword>
<feature type="transmembrane region" description="Helical" evidence="7">
    <location>
        <begin position="146"/>
        <end position="164"/>
    </location>
</feature>
<feature type="transmembrane region" description="Helical" evidence="7">
    <location>
        <begin position="43"/>
        <end position="67"/>
    </location>
</feature>
<reference evidence="10" key="1">
    <citation type="submission" date="2009-05" db="EMBL/GenBank/DDBJ databases">
        <title>Complete sequence of chromosome of Thauera sp. MZ1T.</title>
        <authorList>
            <consortium name="US DOE Joint Genome Institute"/>
            <person name="Lucas S."/>
            <person name="Copeland A."/>
            <person name="Lapidus A."/>
            <person name="Glavina del Rio T."/>
            <person name="Dalin E."/>
            <person name="Tice H."/>
            <person name="Bruce D."/>
            <person name="Goodwin L."/>
            <person name="Pitluck S."/>
            <person name="Sims D."/>
            <person name="Brettin T."/>
            <person name="Detter J.C."/>
            <person name="Han C."/>
            <person name="Larimer F."/>
            <person name="Land M."/>
            <person name="Hauser L."/>
            <person name="Kyrpides N."/>
            <person name="Mikhailova N."/>
            <person name="Sayler G.S."/>
        </authorList>
    </citation>
    <scope>NUCLEOTIDE SEQUENCE [LARGE SCALE GENOMIC DNA]</scope>
    <source>
        <strain evidence="10">MZ1T</strain>
    </source>
</reference>
<feature type="transmembrane region" description="Helical" evidence="7">
    <location>
        <begin position="447"/>
        <end position="473"/>
    </location>
</feature>
<evidence type="ECO:0000256" key="4">
    <source>
        <dbReference type="ARBA" id="ARBA00022692"/>
    </source>
</evidence>
<dbReference type="PANTHER" id="PTHR30250">
    <property type="entry name" value="PST FAMILY PREDICTED COLANIC ACID TRANSPORTER"/>
    <property type="match status" value="1"/>
</dbReference>
<dbReference type="EMBL" id="SSFD01000026">
    <property type="protein sequence ID" value="TXH91835.1"/>
    <property type="molecule type" value="Genomic_DNA"/>
</dbReference>
<dbReference type="eggNOG" id="COG2244">
    <property type="taxonomic scope" value="Bacteria"/>
</dbReference>
<dbReference type="HOGENOM" id="CLU_026911_3_1_4"/>
<feature type="transmembrane region" description="Helical" evidence="7">
    <location>
        <begin position="170"/>
        <end position="187"/>
    </location>
</feature>
<evidence type="ECO:0000256" key="2">
    <source>
        <dbReference type="ARBA" id="ARBA00007430"/>
    </source>
</evidence>
<evidence type="ECO:0000256" key="5">
    <source>
        <dbReference type="ARBA" id="ARBA00022989"/>
    </source>
</evidence>
<sequence>MSTSNSIRSGIKWLVTGSLGGQVLQFAFGIVLARLLVPEDFGFIVTIQIFTGFVGLISGGGMGQALVQSKDAQARDFDVVFTAQLLIGLLIFAGFYVAAPWFAHTFGDALYADLVRVSAISFLLRPFVNTRASALHRDMRFKERSVIGLAVAVLTGLASIALAVVGAGPWSLILSGILGSLITLAMLDRVSDRRPQLCLDLEVARRFGAYGVKVSLNDLAAYFTKQASNAIISRVAGPSAVGLFNKGESLAWLPFSTVSAAVYDAVFRAMAKAQDRPDEVKYLFYRMIGLMVVYTLPIYIGLAWMAEPFMLFVYGAKWVPSADPLRIVSLAGLLICIGHPCGAVLAAMNRLGREVWIHIAQGVLVSVACYYGLKHSGISGAAWGVFAGIAFSTPVMYYLATRCFPSRLGDLWRALAPGLGLNLILLAVLALADAALPADWREIRPALYMLVTGGCAAIAYAAAFLFLPLATLADESLRWRRTLRLAR</sequence>
<evidence type="ECO:0000256" key="7">
    <source>
        <dbReference type="SAM" id="Phobius"/>
    </source>
</evidence>
<feature type="transmembrane region" description="Helical" evidence="7">
    <location>
        <begin position="411"/>
        <end position="432"/>
    </location>
</feature>
<evidence type="ECO:0000313" key="9">
    <source>
        <dbReference type="EMBL" id="TXH91835.1"/>
    </source>
</evidence>
<keyword evidence="10" id="KW-1185">Reference proteome</keyword>
<evidence type="ECO:0000256" key="1">
    <source>
        <dbReference type="ARBA" id="ARBA00004651"/>
    </source>
</evidence>
<keyword evidence="5 7" id="KW-1133">Transmembrane helix</keyword>
<reference evidence="8 10" key="2">
    <citation type="journal article" date="2012" name="Stand. Genomic Sci.">
        <title>Complete genome sequence of Thauera aminoaromatica strain MZ1T.</title>
        <authorList>
            <person name="Jiang K."/>
            <person name="Sanseverino J."/>
            <person name="Chauhan A."/>
            <person name="Lucas S."/>
            <person name="Copeland A."/>
            <person name="Lapidus A."/>
            <person name="Del Rio T.G."/>
            <person name="Dalin E."/>
            <person name="Tice H."/>
            <person name="Bruce D."/>
            <person name="Goodwin L."/>
            <person name="Pitluck S."/>
            <person name="Sims D."/>
            <person name="Brettin T."/>
            <person name="Detter J.C."/>
            <person name="Han C."/>
            <person name="Chang Y.J."/>
            <person name="Larimer F."/>
            <person name="Land M."/>
            <person name="Hauser L."/>
            <person name="Kyrpides N.C."/>
            <person name="Mikhailova N."/>
            <person name="Moser S."/>
            <person name="Jegier P."/>
            <person name="Close D."/>
            <person name="Debruyn J.M."/>
            <person name="Wang Y."/>
            <person name="Layton A.C."/>
            <person name="Allen M.S."/>
            <person name="Sayler G.S."/>
        </authorList>
    </citation>
    <scope>NUCLEOTIDE SEQUENCE [LARGE SCALE GENOMIC DNA]</scope>
    <source>
        <strain evidence="8 10">MZ1T</strain>
    </source>
</reference>
<name>C4KBV8_THASP</name>
<keyword evidence="4 7" id="KW-0812">Transmembrane</keyword>
<evidence type="ECO:0000313" key="11">
    <source>
        <dbReference type="Proteomes" id="UP000321192"/>
    </source>
</evidence>
<dbReference type="KEGG" id="tmz:Tmz1t_3244"/>